<name>A0A6P3WRR5_DINQU</name>
<accession>A0A6P3WRR5</accession>
<gene>
    <name evidence="3" type="primary">LOC106741246</name>
</gene>
<reference evidence="3" key="1">
    <citation type="submission" date="2025-08" db="UniProtKB">
        <authorList>
            <consortium name="RefSeq"/>
        </authorList>
    </citation>
    <scope>IDENTIFICATION</scope>
</reference>
<dbReference type="RefSeq" id="XP_014468517.1">
    <property type="nucleotide sequence ID" value="XM_014613031.1"/>
</dbReference>
<dbReference type="GeneID" id="106741246"/>
<dbReference type="AlphaFoldDB" id="A0A6P3WRR5"/>
<feature type="region of interest" description="Disordered" evidence="1">
    <location>
        <begin position="91"/>
        <end position="152"/>
    </location>
</feature>
<evidence type="ECO:0000256" key="1">
    <source>
        <dbReference type="SAM" id="MobiDB-lite"/>
    </source>
</evidence>
<dbReference type="OrthoDB" id="7739595at2759"/>
<dbReference type="KEGG" id="dqu:106741246"/>
<keyword evidence="2" id="KW-1185">Reference proteome</keyword>
<sequence length="215" mass="23692">MLAFAVRGVVLLGVLSWYSATMWRMIDGYFKDQFRTYLQEEYRKYPRLRPVDKVSRALPTEPSHDASVCPADTADTCPRVIAAAVVEEVTGGSSENAAVPTDKNAFPTRAVLESRKPPTGGSDTTHERRSGAANQEDYEEQATARPADVDFDGYNDFSEFEDVEETRTPAEGILVSELPFKPKADIGGLDRITAEEFCPLTLEDEASCGESTAWP</sequence>
<proteinExistence type="predicted"/>
<evidence type="ECO:0000313" key="3">
    <source>
        <dbReference type="RefSeq" id="XP_014468517.1"/>
    </source>
</evidence>
<protein>
    <submittedName>
        <fullName evidence="3">Uncharacterized protein LOC106741246</fullName>
    </submittedName>
</protein>
<evidence type="ECO:0000313" key="2">
    <source>
        <dbReference type="Proteomes" id="UP000515204"/>
    </source>
</evidence>
<organism evidence="2 3">
    <name type="scientific">Dinoponera quadriceps</name>
    <name type="common">South American ant</name>
    <dbReference type="NCBI Taxonomy" id="609295"/>
    <lineage>
        <taxon>Eukaryota</taxon>
        <taxon>Metazoa</taxon>
        <taxon>Ecdysozoa</taxon>
        <taxon>Arthropoda</taxon>
        <taxon>Hexapoda</taxon>
        <taxon>Insecta</taxon>
        <taxon>Pterygota</taxon>
        <taxon>Neoptera</taxon>
        <taxon>Endopterygota</taxon>
        <taxon>Hymenoptera</taxon>
        <taxon>Apocrita</taxon>
        <taxon>Aculeata</taxon>
        <taxon>Formicoidea</taxon>
        <taxon>Formicidae</taxon>
        <taxon>Ponerinae</taxon>
        <taxon>Ponerini</taxon>
        <taxon>Dinoponera</taxon>
    </lineage>
</organism>
<dbReference type="Proteomes" id="UP000515204">
    <property type="component" value="Unplaced"/>
</dbReference>